<comment type="caution">
    <text evidence="2">The sequence shown here is derived from an EMBL/GenBank/DDBJ whole genome shotgun (WGS) entry which is preliminary data.</text>
</comment>
<sequence length="536" mass="58937">MKASKVFINGEVVTVDHNFSVQEALAIKGRHILDVGSTSHMMSLVDNETEVIDLEGRSLLPGFIDSHAHLELYGTNQLGVNLKNVKDIDNVIEKLKERAKETPNGAWIRGWGYNQNQLAEQRHLTKWDLDKVSTSHPIIVVRTCGHISCVNSKALEIAGLTNISKDPSGGSYLREGGELTGLLLEAAHMEMFQLADYSEDDVMLGLQTASDHFLQKGITSAHDAGGYGSKHISYLQKAVQEGKIQQRLYVMFGSLYDSPAVVEAGLKSGIITGLGNEYFRIGPAKVFIDGSSSGPTCKTRKPYTSNPEDSGILYMNQEELDSHLLPAHKAGWQITSHAMGDEAVDMLLHTIERTLDQKPASQHRHRLEHAGITPPDLLQRIQTTQALPIPNPAFLYEFGDGYLHDYGDRVHHFFPLKSYSELGIPFAIGSDSPITTVDPLVGIHAAVNRKSKQGNSIGADQMITVEEAIRAYTWGGAYASFEEEIKGSLEAGKLADLTLLDQSILSCAPENLKDIQVEMTVLDGNIVYEKQKEDVH</sequence>
<dbReference type="PANTHER" id="PTHR22642">
    <property type="entry name" value="IMIDAZOLONEPROPIONASE"/>
    <property type="match status" value="1"/>
</dbReference>
<dbReference type="InterPro" id="IPR011059">
    <property type="entry name" value="Metal-dep_hydrolase_composite"/>
</dbReference>
<evidence type="ECO:0000313" key="3">
    <source>
        <dbReference type="Proteomes" id="UP000028868"/>
    </source>
</evidence>
<proteinExistence type="predicted"/>
<dbReference type="AlphaFoldDB" id="A0A024P7T0"/>
<dbReference type="RefSeq" id="WP_035510312.1">
    <property type="nucleotide sequence ID" value="NZ_CCDH010000003.1"/>
</dbReference>
<dbReference type="Proteomes" id="UP000028868">
    <property type="component" value="Unassembled WGS sequence"/>
</dbReference>
<dbReference type="Gene3D" id="3.20.20.140">
    <property type="entry name" value="Metal-dependent hydrolases"/>
    <property type="match status" value="1"/>
</dbReference>
<dbReference type="EMBL" id="CCDI010000004">
    <property type="protein sequence ID" value="CDQ25010.1"/>
    <property type="molecule type" value="Genomic_DNA"/>
</dbReference>
<keyword evidence="3" id="KW-1185">Reference proteome</keyword>
<feature type="domain" description="Amidohydrolase 3" evidence="1">
    <location>
        <begin position="50"/>
        <end position="528"/>
    </location>
</feature>
<gene>
    <name evidence="2" type="primary">nfdA_3</name>
    <name evidence="2" type="ORF">BN983_03312</name>
</gene>
<dbReference type="InterPro" id="IPR033932">
    <property type="entry name" value="YtcJ-like"/>
</dbReference>
<name>A0A024P7T0_9BACI</name>
<dbReference type="SUPFAM" id="SSF51556">
    <property type="entry name" value="Metallo-dependent hydrolases"/>
    <property type="match status" value="1"/>
</dbReference>
<protein>
    <submittedName>
        <fullName evidence="2">N-substituted formamide deformylase</fullName>
    </submittedName>
</protein>
<dbReference type="PANTHER" id="PTHR22642:SF2">
    <property type="entry name" value="PROTEIN LONG AFTER FAR-RED 3"/>
    <property type="match status" value="1"/>
</dbReference>
<dbReference type="InterPro" id="IPR032466">
    <property type="entry name" value="Metal_Hydrolase"/>
</dbReference>
<dbReference type="CDD" id="cd01300">
    <property type="entry name" value="YtcJ_like"/>
    <property type="match status" value="1"/>
</dbReference>
<dbReference type="InterPro" id="IPR013108">
    <property type="entry name" value="Amidohydro_3"/>
</dbReference>
<dbReference type="GO" id="GO:0016810">
    <property type="term" value="F:hydrolase activity, acting on carbon-nitrogen (but not peptide) bonds"/>
    <property type="evidence" value="ECO:0007669"/>
    <property type="project" value="InterPro"/>
</dbReference>
<evidence type="ECO:0000313" key="2">
    <source>
        <dbReference type="EMBL" id="CDQ25010.1"/>
    </source>
</evidence>
<reference evidence="3" key="1">
    <citation type="submission" date="2014-03" db="EMBL/GenBank/DDBJ databases">
        <authorList>
            <person name="Urmite Genomes U."/>
        </authorList>
    </citation>
    <scope>NUCLEOTIDE SEQUENCE [LARGE SCALE GENOMIC DNA]</scope>
    <source>
        <strain evidence="3">HD-03</strain>
    </source>
</reference>
<dbReference type="Pfam" id="PF07969">
    <property type="entry name" value="Amidohydro_3"/>
    <property type="match status" value="1"/>
</dbReference>
<accession>A0A024P7T0</accession>
<reference evidence="2 3" key="2">
    <citation type="submission" date="2014-05" db="EMBL/GenBank/DDBJ databases">
        <title>Draft genome sequence of Halobacillus karajensis HK-03.</title>
        <authorList>
            <person name="Khelaifia S."/>
            <person name="Croce O."/>
            <person name="Lagier J.C."/>
            <person name="Raoult D."/>
        </authorList>
    </citation>
    <scope>NUCLEOTIDE SEQUENCE [LARGE SCALE GENOMIC DNA]</scope>
    <source>
        <strain evidence="2 3">HD-03</strain>
    </source>
</reference>
<dbReference type="Gene3D" id="3.10.310.70">
    <property type="match status" value="1"/>
</dbReference>
<organism evidence="2 3">
    <name type="scientific">Halobacillus karajensis</name>
    <dbReference type="NCBI Taxonomy" id="195088"/>
    <lineage>
        <taxon>Bacteria</taxon>
        <taxon>Bacillati</taxon>
        <taxon>Bacillota</taxon>
        <taxon>Bacilli</taxon>
        <taxon>Bacillales</taxon>
        <taxon>Bacillaceae</taxon>
        <taxon>Halobacillus</taxon>
    </lineage>
</organism>
<dbReference type="SUPFAM" id="SSF51338">
    <property type="entry name" value="Composite domain of metallo-dependent hydrolases"/>
    <property type="match status" value="1"/>
</dbReference>
<dbReference type="Gene3D" id="2.30.40.10">
    <property type="entry name" value="Urease, subunit C, domain 1"/>
    <property type="match status" value="1"/>
</dbReference>
<evidence type="ECO:0000259" key="1">
    <source>
        <dbReference type="Pfam" id="PF07969"/>
    </source>
</evidence>